<dbReference type="GeneID" id="59369485"/>
<name>A0A832SX89_9CREN</name>
<dbReference type="RefSeq" id="WP_011009040.1">
    <property type="nucleotide sequence ID" value="NZ_DAIOPL010000027.1"/>
</dbReference>
<evidence type="ECO:0000313" key="1">
    <source>
        <dbReference type="EMBL" id="HII47416.1"/>
    </source>
</evidence>
<reference evidence="1" key="1">
    <citation type="journal article" date="2020" name="bioRxiv">
        <title>A rank-normalized archaeal taxonomy based on genome phylogeny resolves widespread incomplete and uneven classifications.</title>
        <authorList>
            <person name="Rinke C."/>
            <person name="Chuvochina M."/>
            <person name="Mussig A.J."/>
            <person name="Chaumeil P.-A."/>
            <person name="Waite D.W."/>
            <person name="Whitman W.B."/>
            <person name="Parks D.H."/>
            <person name="Hugenholtz P."/>
        </authorList>
    </citation>
    <scope>NUCLEOTIDE SEQUENCE</scope>
    <source>
        <strain evidence="1">UBA8839</strain>
    </source>
</reference>
<dbReference type="EMBL" id="DUJP01000028">
    <property type="protein sequence ID" value="HII47416.1"/>
    <property type="molecule type" value="Genomic_DNA"/>
</dbReference>
<protein>
    <submittedName>
        <fullName evidence="1">Uncharacterized protein</fullName>
    </submittedName>
</protein>
<accession>A0A832SX89</accession>
<evidence type="ECO:0000313" key="2">
    <source>
        <dbReference type="Proteomes" id="UP000651120"/>
    </source>
</evidence>
<gene>
    <name evidence="1" type="ORF">HA333_08255</name>
</gene>
<comment type="caution">
    <text evidence="1">The sequence shown here is derived from an EMBL/GenBank/DDBJ whole genome shotgun (WGS) entry which is preliminary data.</text>
</comment>
<sequence>MRYLQKRKVAELPLDSAIKEVLLKVLGPEEEVYVERIGDRIRVIL</sequence>
<dbReference type="Proteomes" id="UP000651120">
    <property type="component" value="Unassembled WGS sequence"/>
</dbReference>
<dbReference type="OrthoDB" id="27601at2157"/>
<dbReference type="AlphaFoldDB" id="A0A832SX89"/>
<proteinExistence type="predicted"/>
<organism evidence="1 2">
    <name type="scientific">Pyrobaculum aerophilum</name>
    <dbReference type="NCBI Taxonomy" id="13773"/>
    <lineage>
        <taxon>Archaea</taxon>
        <taxon>Thermoproteota</taxon>
        <taxon>Thermoprotei</taxon>
        <taxon>Thermoproteales</taxon>
        <taxon>Thermoproteaceae</taxon>
        <taxon>Pyrobaculum</taxon>
    </lineage>
</organism>